<feature type="non-terminal residue" evidence="1">
    <location>
        <position position="1"/>
    </location>
</feature>
<dbReference type="EMBL" id="CAJHJT010000012">
    <property type="protein sequence ID" value="CAD7000472.1"/>
    <property type="molecule type" value="Genomic_DNA"/>
</dbReference>
<dbReference type="AlphaFoldDB" id="A0A811UMP0"/>
<keyword evidence="2" id="KW-1185">Reference proteome</keyword>
<sequence length="69" mass="7772">IGKCICIITILHTTIAERFLQMFSHLLNFNTPYGSQRQSSLAIQGGPLIRNDLVAPPIAARWTRTLFMD</sequence>
<comment type="caution">
    <text evidence="1">The sequence shown here is derived from an EMBL/GenBank/DDBJ whole genome shotgun (WGS) entry which is preliminary data.</text>
</comment>
<protein>
    <submittedName>
        <fullName evidence="1">(Mediterranean fruit fly) hypothetical protein</fullName>
    </submittedName>
</protein>
<evidence type="ECO:0000313" key="1">
    <source>
        <dbReference type="EMBL" id="CAD7000472.1"/>
    </source>
</evidence>
<organism evidence="1 2">
    <name type="scientific">Ceratitis capitata</name>
    <name type="common">Mediterranean fruit fly</name>
    <name type="synonym">Tephritis capitata</name>
    <dbReference type="NCBI Taxonomy" id="7213"/>
    <lineage>
        <taxon>Eukaryota</taxon>
        <taxon>Metazoa</taxon>
        <taxon>Ecdysozoa</taxon>
        <taxon>Arthropoda</taxon>
        <taxon>Hexapoda</taxon>
        <taxon>Insecta</taxon>
        <taxon>Pterygota</taxon>
        <taxon>Neoptera</taxon>
        <taxon>Endopterygota</taxon>
        <taxon>Diptera</taxon>
        <taxon>Brachycera</taxon>
        <taxon>Muscomorpha</taxon>
        <taxon>Tephritoidea</taxon>
        <taxon>Tephritidae</taxon>
        <taxon>Ceratitis</taxon>
        <taxon>Ceratitis</taxon>
    </lineage>
</organism>
<name>A0A811UMP0_CERCA</name>
<dbReference type="Proteomes" id="UP000606786">
    <property type="component" value="Unassembled WGS sequence"/>
</dbReference>
<gene>
    <name evidence="1" type="ORF">CCAP1982_LOCUS8951</name>
</gene>
<proteinExistence type="predicted"/>
<accession>A0A811UMP0</accession>
<evidence type="ECO:0000313" key="2">
    <source>
        <dbReference type="Proteomes" id="UP000606786"/>
    </source>
</evidence>
<reference evidence="1" key="1">
    <citation type="submission" date="2020-11" db="EMBL/GenBank/DDBJ databases">
        <authorList>
            <person name="Whitehead M."/>
        </authorList>
    </citation>
    <scope>NUCLEOTIDE SEQUENCE</scope>
    <source>
        <strain evidence="1">EGII</strain>
    </source>
</reference>